<dbReference type="InterPro" id="IPR036291">
    <property type="entry name" value="NAD(P)-bd_dom_sf"/>
</dbReference>
<dbReference type="InterPro" id="IPR016040">
    <property type="entry name" value="NAD(P)-bd_dom"/>
</dbReference>
<dbReference type="PANTHER" id="PTHR43355">
    <property type="entry name" value="FLAVIN REDUCTASE (NADPH)"/>
    <property type="match status" value="1"/>
</dbReference>
<dbReference type="InterPro" id="IPR051606">
    <property type="entry name" value="Polyketide_Oxido-like"/>
</dbReference>
<evidence type="ECO:0000313" key="3">
    <source>
        <dbReference type="Proteomes" id="UP001159405"/>
    </source>
</evidence>
<keyword evidence="3" id="KW-1185">Reference proteome</keyword>
<organism evidence="2 3">
    <name type="scientific">Porites lobata</name>
    <dbReference type="NCBI Taxonomy" id="104759"/>
    <lineage>
        <taxon>Eukaryota</taxon>
        <taxon>Metazoa</taxon>
        <taxon>Cnidaria</taxon>
        <taxon>Anthozoa</taxon>
        <taxon>Hexacorallia</taxon>
        <taxon>Scleractinia</taxon>
        <taxon>Fungiina</taxon>
        <taxon>Poritidae</taxon>
        <taxon>Porites</taxon>
    </lineage>
</organism>
<name>A0ABN8PVS5_9CNID</name>
<accession>A0ABN8PVS5</accession>
<comment type="caution">
    <text evidence="2">The sequence shown here is derived from an EMBL/GenBank/DDBJ whole genome shotgun (WGS) entry which is preliminary data.</text>
</comment>
<reference evidence="2 3" key="1">
    <citation type="submission" date="2022-05" db="EMBL/GenBank/DDBJ databases">
        <authorList>
            <consortium name="Genoscope - CEA"/>
            <person name="William W."/>
        </authorList>
    </citation>
    <scope>NUCLEOTIDE SEQUENCE [LARGE SCALE GENOMIC DNA]</scope>
</reference>
<dbReference type="Proteomes" id="UP001159405">
    <property type="component" value="Unassembled WGS sequence"/>
</dbReference>
<dbReference type="Pfam" id="PF13460">
    <property type="entry name" value="NAD_binding_10"/>
    <property type="match status" value="1"/>
</dbReference>
<proteinExistence type="predicted"/>
<sequence length="222" mass="24484">MAQAAELLYPSLVVFGASGPMGRLLVQQALQKGHLVTAVVRSPEKFDIKHEKLDIIKGNIFNSESLVPVLEGKDAVLSCLGAHGTSVFRHTTLYSESMKSIMSAMEKSKLQRIVCVTSWCTRKEAGNPKTVEWFLKPVAMAGFIHDMALMESILMESGLCYTVVRPPILNNNTGKCDYTVVEGQFVPKAPMFIPRADVANYMLSSLQRNDWDRKCMAIGGKA</sequence>
<dbReference type="PANTHER" id="PTHR43355:SF2">
    <property type="entry name" value="FLAVIN REDUCTASE (NADPH)"/>
    <property type="match status" value="1"/>
</dbReference>
<dbReference type="CDD" id="cd05244">
    <property type="entry name" value="BVR-B_like_SDR_a"/>
    <property type="match status" value="1"/>
</dbReference>
<dbReference type="Gene3D" id="3.40.50.720">
    <property type="entry name" value="NAD(P)-binding Rossmann-like Domain"/>
    <property type="match status" value="1"/>
</dbReference>
<evidence type="ECO:0000259" key="1">
    <source>
        <dbReference type="Pfam" id="PF13460"/>
    </source>
</evidence>
<dbReference type="SUPFAM" id="SSF51735">
    <property type="entry name" value="NAD(P)-binding Rossmann-fold domains"/>
    <property type="match status" value="1"/>
</dbReference>
<evidence type="ECO:0000313" key="2">
    <source>
        <dbReference type="EMBL" id="CAH3151402.1"/>
    </source>
</evidence>
<protein>
    <recommendedName>
        <fullName evidence="1">NAD(P)-binding domain-containing protein</fullName>
    </recommendedName>
</protein>
<gene>
    <name evidence="2" type="ORF">PLOB_00048566</name>
</gene>
<dbReference type="EMBL" id="CALNXK010000091">
    <property type="protein sequence ID" value="CAH3151402.1"/>
    <property type="molecule type" value="Genomic_DNA"/>
</dbReference>
<feature type="domain" description="NAD(P)-binding" evidence="1">
    <location>
        <begin position="16"/>
        <end position="207"/>
    </location>
</feature>